<evidence type="ECO:0000313" key="4">
    <source>
        <dbReference type="Proteomes" id="UP000239241"/>
    </source>
</evidence>
<feature type="transmembrane region" description="Helical" evidence="1">
    <location>
        <begin position="192"/>
        <end position="212"/>
    </location>
</feature>
<feature type="domain" description="Acyltransferase 3" evidence="2">
    <location>
        <begin position="17"/>
        <end position="386"/>
    </location>
</feature>
<dbReference type="InterPro" id="IPR050879">
    <property type="entry name" value="Acyltransferase_3"/>
</dbReference>
<feature type="transmembrane region" description="Helical" evidence="1">
    <location>
        <begin position="329"/>
        <end position="347"/>
    </location>
</feature>
<sequence length="401" mass="42775">MTGTPTSAPARVRTLLPGIEGLRGVAAIAVLLYHVQRQLARPTTDVPLVGEVAFFSHGVTLFFVLSGFLLFLPFARSLIDGGPLPRLSRYAANRALRVFPGYIVVLLLVSLVLRVAILPRDTRDAGLEIGTLGPVDTVLNALLLQGYAPRTLRSGIEVAWTLAVEVCFYVLLPIVAVLAARLLRGRGTWVRTLAPAVVLLVIGMAGKVWSMIAQAPLGHQGRLASEWGATGEAVANRSILTHADLFAYGMAAAVVLLTLSADEGLRDRLAAWRVPVGIAAAVIIVVASEAPVEAFEESLVAASCAALLLIVALPRRGGSLGPVTRFLELRWIAWLGTISFSVYLWHLPVIRFLRRAGLVLPDTVAGFALNTLVVGAVTLALSAATYYAIERPALRLKPGSR</sequence>
<protein>
    <submittedName>
        <fullName evidence="3">Acyltransferase</fullName>
    </submittedName>
</protein>
<evidence type="ECO:0000259" key="2">
    <source>
        <dbReference type="Pfam" id="PF01757"/>
    </source>
</evidence>
<feature type="transmembrane region" description="Helical" evidence="1">
    <location>
        <begin position="367"/>
        <end position="389"/>
    </location>
</feature>
<accession>A0A2S5VSH7</accession>
<feature type="transmembrane region" description="Helical" evidence="1">
    <location>
        <begin position="245"/>
        <end position="262"/>
    </location>
</feature>
<dbReference type="Pfam" id="PF01757">
    <property type="entry name" value="Acyl_transf_3"/>
    <property type="match status" value="1"/>
</dbReference>
<dbReference type="PANTHER" id="PTHR23028">
    <property type="entry name" value="ACETYLTRANSFERASE"/>
    <property type="match status" value="1"/>
</dbReference>
<keyword evidence="3" id="KW-0808">Transferase</keyword>
<dbReference type="InterPro" id="IPR002656">
    <property type="entry name" value="Acyl_transf_3_dom"/>
</dbReference>
<proteinExistence type="predicted"/>
<feature type="transmembrane region" description="Helical" evidence="1">
    <location>
        <begin position="158"/>
        <end position="180"/>
    </location>
</feature>
<dbReference type="AlphaFoldDB" id="A0A2S5VSH7"/>
<feature type="transmembrane region" description="Helical" evidence="1">
    <location>
        <begin position="96"/>
        <end position="117"/>
    </location>
</feature>
<keyword evidence="1" id="KW-0812">Transmembrane</keyword>
<feature type="transmembrane region" description="Helical" evidence="1">
    <location>
        <begin position="269"/>
        <end position="287"/>
    </location>
</feature>
<comment type="caution">
    <text evidence="3">The sequence shown here is derived from an EMBL/GenBank/DDBJ whole genome shotgun (WGS) entry which is preliminary data.</text>
</comment>
<dbReference type="PANTHER" id="PTHR23028:SF53">
    <property type="entry name" value="ACYL_TRANSF_3 DOMAIN-CONTAINING PROTEIN"/>
    <property type="match status" value="1"/>
</dbReference>
<dbReference type="GO" id="GO:0016747">
    <property type="term" value="F:acyltransferase activity, transferring groups other than amino-acyl groups"/>
    <property type="evidence" value="ECO:0007669"/>
    <property type="project" value="InterPro"/>
</dbReference>
<dbReference type="EMBL" id="PSXY01000017">
    <property type="protein sequence ID" value="PPF66756.1"/>
    <property type="molecule type" value="Genomic_DNA"/>
</dbReference>
<dbReference type="GO" id="GO:0016020">
    <property type="term" value="C:membrane"/>
    <property type="evidence" value="ECO:0007669"/>
    <property type="project" value="TreeGrafter"/>
</dbReference>
<reference evidence="3 4" key="1">
    <citation type="submission" date="2018-02" db="EMBL/GenBank/DDBJ databases">
        <title>Bacteriophage NCPPB3778 and a type I-E CRISPR drive the evolution of the US Biological Select Agent, Rathayibacter toxicus.</title>
        <authorList>
            <person name="Davis E.W.II."/>
            <person name="Tabima J.F."/>
            <person name="Weisberg A.J."/>
            <person name="Lopes L.D."/>
            <person name="Wiseman M.S."/>
            <person name="Wiseman M.S."/>
            <person name="Pupko T."/>
            <person name="Belcher M.S."/>
            <person name="Sechler A.J."/>
            <person name="Tancos M.A."/>
            <person name="Schroeder B.K."/>
            <person name="Murray T.D."/>
            <person name="Luster D.G."/>
            <person name="Schneider W.L."/>
            <person name="Rogers E."/>
            <person name="Andreote F.D."/>
            <person name="Grunwald N.J."/>
            <person name="Putnam M.L."/>
            <person name="Chang J.H."/>
        </authorList>
    </citation>
    <scope>NUCLEOTIDE SEQUENCE [LARGE SCALE GENOMIC DNA]</scope>
    <source>
        <strain evidence="3 4">AY1B3</strain>
    </source>
</reference>
<name>A0A2S5VSH7_9MICO</name>
<dbReference type="RefSeq" id="WP_104290651.1">
    <property type="nucleotide sequence ID" value="NZ_PSXY01000017.1"/>
</dbReference>
<keyword evidence="1" id="KW-1133">Transmembrane helix</keyword>
<gene>
    <name evidence="3" type="ORF">C5E16_10790</name>
</gene>
<evidence type="ECO:0000256" key="1">
    <source>
        <dbReference type="SAM" id="Phobius"/>
    </source>
</evidence>
<keyword evidence="3" id="KW-0012">Acyltransferase</keyword>
<evidence type="ECO:0000313" key="3">
    <source>
        <dbReference type="EMBL" id="PPF66756.1"/>
    </source>
</evidence>
<organism evidence="3 4">
    <name type="scientific">Clavibacter michiganensis</name>
    <dbReference type="NCBI Taxonomy" id="28447"/>
    <lineage>
        <taxon>Bacteria</taxon>
        <taxon>Bacillati</taxon>
        <taxon>Actinomycetota</taxon>
        <taxon>Actinomycetes</taxon>
        <taxon>Micrococcales</taxon>
        <taxon>Microbacteriaceae</taxon>
        <taxon>Clavibacter</taxon>
    </lineage>
</organism>
<dbReference type="Proteomes" id="UP000239241">
    <property type="component" value="Unassembled WGS sequence"/>
</dbReference>
<dbReference type="GO" id="GO:0000271">
    <property type="term" value="P:polysaccharide biosynthetic process"/>
    <property type="evidence" value="ECO:0007669"/>
    <property type="project" value="TreeGrafter"/>
</dbReference>
<feature type="transmembrane region" description="Helical" evidence="1">
    <location>
        <begin position="54"/>
        <end position="75"/>
    </location>
</feature>
<keyword evidence="1" id="KW-0472">Membrane</keyword>